<dbReference type="PANTHER" id="PTHR41244">
    <property type="entry name" value="RHAMNAN SYNTHESIS F"/>
    <property type="match status" value="1"/>
</dbReference>
<comment type="caution">
    <text evidence="1">The sequence shown here is derived from an EMBL/GenBank/DDBJ whole genome shotgun (WGS) entry which is preliminary data.</text>
</comment>
<evidence type="ECO:0000313" key="2">
    <source>
        <dbReference type="Proteomes" id="UP000180057"/>
    </source>
</evidence>
<dbReference type="RefSeq" id="WP_071388314.1">
    <property type="nucleotide sequence ID" value="NZ_MLQS01000001.1"/>
</dbReference>
<evidence type="ECO:0000313" key="1">
    <source>
        <dbReference type="EMBL" id="OIJ21728.1"/>
    </source>
</evidence>
<organism evidence="1 2">
    <name type="scientific">Anaerobacillus alkalidiazotrophicus</name>
    <dbReference type="NCBI Taxonomy" id="472963"/>
    <lineage>
        <taxon>Bacteria</taxon>
        <taxon>Bacillati</taxon>
        <taxon>Bacillota</taxon>
        <taxon>Bacilli</taxon>
        <taxon>Bacillales</taxon>
        <taxon>Bacillaceae</taxon>
        <taxon>Anaerobacillus</taxon>
    </lineage>
</organism>
<accession>A0A1S2MAK0</accession>
<sequence length="361" mass="43165">MKLIAFYLPQFHAIPENDEWWGEGFTEWTNTKKAKQLFKGQYQPREPYDENYYNLLDDETKKWQVDLAKKYGIYGFCYYHYWFNGKMVLQKPLEQVLENKDIELPFCISWANEPWTRSWDGKTNEVLLAQEYGDKEDWLTHFNYMLKFFKDDRYIKVNNKPILVIYKVESIPNHVELFEFWTNKAKENGLEGIYFIETLNGLQKKEVSNISEAVIQFEPNYTIHHDRPLIDKIQNKLKNLLMMPHKGSFIYNSMDYDITWKRILKRNMKVENKQVFLGAFVDWDNTARKGEKALVFNGANPEKFEKYLSQQIRKGKEDNSEFLFINAWNEWAEGTYLEPDNRNGFAYLEAVKKAVNNSNNK</sequence>
<keyword evidence="1" id="KW-0808">Transferase</keyword>
<dbReference type="STRING" id="472963.BKP45_03240"/>
<dbReference type="EMBL" id="MLQS01000001">
    <property type="protein sequence ID" value="OIJ21728.1"/>
    <property type="molecule type" value="Genomic_DNA"/>
</dbReference>
<dbReference type="Pfam" id="PF14307">
    <property type="entry name" value="Glyco_tran_WbsX"/>
    <property type="match status" value="1"/>
</dbReference>
<dbReference type="PANTHER" id="PTHR41244:SF1">
    <property type="entry name" value="GLYCOSYLTRANSFERASE"/>
    <property type="match status" value="1"/>
</dbReference>
<keyword evidence="2" id="KW-1185">Reference proteome</keyword>
<dbReference type="GO" id="GO:0016740">
    <property type="term" value="F:transferase activity"/>
    <property type="evidence" value="ECO:0007669"/>
    <property type="project" value="UniProtKB-KW"/>
</dbReference>
<reference evidence="1 2" key="1">
    <citation type="submission" date="2016-10" db="EMBL/GenBank/DDBJ databases">
        <title>Draft genome sequences of four alkaliphilic bacteria belonging to the Anaerobacillus genus.</title>
        <authorList>
            <person name="Bassil N.M."/>
            <person name="Lloyd J.R."/>
        </authorList>
    </citation>
    <scope>NUCLEOTIDE SEQUENCE [LARGE SCALE GENOMIC DNA]</scope>
    <source>
        <strain evidence="1 2">DSM 22531</strain>
    </source>
</reference>
<dbReference type="CDD" id="cd11579">
    <property type="entry name" value="Glyco_tran_WbsX"/>
    <property type="match status" value="1"/>
</dbReference>
<dbReference type="OrthoDB" id="9816424at2"/>
<dbReference type="Proteomes" id="UP000180057">
    <property type="component" value="Unassembled WGS sequence"/>
</dbReference>
<dbReference type="Gene3D" id="3.20.20.80">
    <property type="entry name" value="Glycosidases"/>
    <property type="match status" value="1"/>
</dbReference>
<name>A0A1S2MAK0_9BACI</name>
<dbReference type="AlphaFoldDB" id="A0A1S2MAK0"/>
<proteinExistence type="predicted"/>
<protein>
    <submittedName>
        <fullName evidence="1">Glycosyl transferase</fullName>
    </submittedName>
</protein>
<dbReference type="InterPro" id="IPR032719">
    <property type="entry name" value="WbsX"/>
</dbReference>
<gene>
    <name evidence="1" type="ORF">BKP45_03240</name>
</gene>